<gene>
    <name evidence="1" type="ORF">UT11_C0054G0006</name>
</gene>
<protein>
    <recommendedName>
        <fullName evidence="3">Transcriptional regulator, AbiEi antitoxin, Type IV TA system</fullName>
    </recommendedName>
</protein>
<sequence>MSYVVKLPYFDFKTLNAVEKNNHYLKTFVNRYKQRGEIISLKKGLYTTKKFLDNFNQLNHFNSFVPFNEFIANILCQPSYLSLEYVLAENNILTENPFGITSITKNKTTKFINYFGQFIYHKIKDKLFLGFTTKIRYENQIAALTIFKASKAKALFDYLYLRKNILLDKKSIDELRLNISEFKPIEIKEFNSYINLEGSKKMKEIYNYLFKND</sequence>
<organism evidence="1 2">
    <name type="scientific">Berkelbacteria bacterium GW2011_GWA2_38_9</name>
    <dbReference type="NCBI Taxonomy" id="1618334"/>
    <lineage>
        <taxon>Bacteria</taxon>
        <taxon>Candidatus Berkelbacteria</taxon>
    </lineage>
</organism>
<proteinExistence type="predicted"/>
<evidence type="ECO:0008006" key="3">
    <source>
        <dbReference type="Google" id="ProtNLM"/>
    </source>
</evidence>
<dbReference type="Proteomes" id="UP000033934">
    <property type="component" value="Unassembled WGS sequence"/>
</dbReference>
<dbReference type="EMBL" id="LBVO01000054">
    <property type="protein sequence ID" value="KKQ87237.1"/>
    <property type="molecule type" value="Genomic_DNA"/>
</dbReference>
<evidence type="ECO:0000313" key="2">
    <source>
        <dbReference type="Proteomes" id="UP000033934"/>
    </source>
</evidence>
<name>A0A0G0L8B9_9BACT</name>
<accession>A0A0G0L8B9</accession>
<comment type="caution">
    <text evidence="1">The sequence shown here is derived from an EMBL/GenBank/DDBJ whole genome shotgun (WGS) entry which is preliminary data.</text>
</comment>
<dbReference type="AlphaFoldDB" id="A0A0G0L8B9"/>
<reference evidence="1 2" key="1">
    <citation type="journal article" date="2015" name="Nature">
        <title>rRNA introns, odd ribosomes, and small enigmatic genomes across a large radiation of phyla.</title>
        <authorList>
            <person name="Brown C.T."/>
            <person name="Hug L.A."/>
            <person name="Thomas B.C."/>
            <person name="Sharon I."/>
            <person name="Castelle C.J."/>
            <person name="Singh A."/>
            <person name="Wilkins M.J."/>
            <person name="Williams K.H."/>
            <person name="Banfield J.F."/>
        </authorList>
    </citation>
    <scope>NUCLEOTIDE SEQUENCE [LARGE SCALE GENOMIC DNA]</scope>
</reference>
<evidence type="ECO:0000313" key="1">
    <source>
        <dbReference type="EMBL" id="KKQ87237.1"/>
    </source>
</evidence>